<dbReference type="Proteomes" id="UP000199393">
    <property type="component" value="Chromosome I"/>
</dbReference>
<evidence type="ECO:0008006" key="4">
    <source>
        <dbReference type="Google" id="ProtNLM"/>
    </source>
</evidence>
<feature type="chain" id="PRO_5039705644" description="Peptidase inhibitor family I36" evidence="1">
    <location>
        <begin position="22"/>
        <end position="127"/>
    </location>
</feature>
<protein>
    <recommendedName>
        <fullName evidence="4">Peptidase inhibitor family I36</fullName>
    </recommendedName>
</protein>
<keyword evidence="1" id="KW-0732">Signal</keyword>
<dbReference type="STRING" id="307121.GA0070620_0186"/>
<keyword evidence="3" id="KW-1185">Reference proteome</keyword>
<evidence type="ECO:0000313" key="2">
    <source>
        <dbReference type="EMBL" id="SBV24747.1"/>
    </source>
</evidence>
<name>A0A1C3MWN7_9ACTN</name>
<feature type="signal peptide" evidence="1">
    <location>
        <begin position="1"/>
        <end position="21"/>
    </location>
</feature>
<evidence type="ECO:0000256" key="1">
    <source>
        <dbReference type="SAM" id="SignalP"/>
    </source>
</evidence>
<proteinExistence type="predicted"/>
<organism evidence="2 3">
    <name type="scientific">Micromonospora krabiensis</name>
    <dbReference type="NCBI Taxonomy" id="307121"/>
    <lineage>
        <taxon>Bacteria</taxon>
        <taxon>Bacillati</taxon>
        <taxon>Actinomycetota</taxon>
        <taxon>Actinomycetes</taxon>
        <taxon>Micromonosporales</taxon>
        <taxon>Micromonosporaceae</taxon>
        <taxon>Micromonospora</taxon>
    </lineage>
</organism>
<accession>A0A1C3MWN7</accession>
<dbReference type="OrthoDB" id="3395835at2"/>
<dbReference type="EMBL" id="LT598496">
    <property type="protein sequence ID" value="SBV24747.1"/>
    <property type="molecule type" value="Genomic_DNA"/>
</dbReference>
<evidence type="ECO:0000313" key="3">
    <source>
        <dbReference type="Proteomes" id="UP000199393"/>
    </source>
</evidence>
<reference evidence="3" key="1">
    <citation type="submission" date="2016-06" db="EMBL/GenBank/DDBJ databases">
        <authorList>
            <person name="Varghese N."/>
        </authorList>
    </citation>
    <scope>NUCLEOTIDE SEQUENCE [LARGE SCALE GENOMIC DNA]</scope>
    <source>
        <strain evidence="3">DSM 45344</strain>
    </source>
</reference>
<sequence length="127" mass="13962">MRRSVAAVMTVVLGLSTIAVASPAQANPQGCTQGDPVFGYSSGYMTAWNDGFCQTSVTRTFRVEIKRDASLSPDPVVSSYDDYYTGTYYYAETSSCDGGRTANYYGRSFFTSHPTYRDTSHYKVTTC</sequence>
<gene>
    <name evidence="2" type="ORF">GA0070620_0186</name>
</gene>
<dbReference type="AlphaFoldDB" id="A0A1C3MWN7"/>